<name>A0A7C8M005_9PLEO</name>
<evidence type="ECO:0000259" key="2">
    <source>
        <dbReference type="Pfam" id="PF24476"/>
    </source>
</evidence>
<dbReference type="InterPro" id="IPR056002">
    <property type="entry name" value="DUF7580"/>
</dbReference>
<feature type="signal peptide" evidence="1">
    <location>
        <begin position="1"/>
        <end position="23"/>
    </location>
</feature>
<protein>
    <recommendedName>
        <fullName evidence="2">DUF7580 domain-containing protein</fullName>
    </recommendedName>
</protein>
<evidence type="ECO:0000256" key="1">
    <source>
        <dbReference type="SAM" id="SignalP"/>
    </source>
</evidence>
<dbReference type="EMBL" id="JAADJZ010000034">
    <property type="protein sequence ID" value="KAF2865320.1"/>
    <property type="molecule type" value="Genomic_DNA"/>
</dbReference>
<dbReference type="PANTHER" id="PTHR35186:SF4">
    <property type="entry name" value="PRION-INHIBITION AND PROPAGATION HELO DOMAIN-CONTAINING PROTEIN"/>
    <property type="match status" value="1"/>
</dbReference>
<organism evidence="3 4">
    <name type="scientific">Massariosphaeria phaeospora</name>
    <dbReference type="NCBI Taxonomy" id="100035"/>
    <lineage>
        <taxon>Eukaryota</taxon>
        <taxon>Fungi</taxon>
        <taxon>Dikarya</taxon>
        <taxon>Ascomycota</taxon>
        <taxon>Pezizomycotina</taxon>
        <taxon>Dothideomycetes</taxon>
        <taxon>Pleosporomycetidae</taxon>
        <taxon>Pleosporales</taxon>
        <taxon>Pleosporales incertae sedis</taxon>
        <taxon>Massariosphaeria</taxon>
    </lineage>
</organism>
<evidence type="ECO:0000313" key="3">
    <source>
        <dbReference type="EMBL" id="KAF2865320.1"/>
    </source>
</evidence>
<evidence type="ECO:0000313" key="4">
    <source>
        <dbReference type="Proteomes" id="UP000481861"/>
    </source>
</evidence>
<dbReference type="Pfam" id="PF24476">
    <property type="entry name" value="DUF7580"/>
    <property type="match status" value="1"/>
</dbReference>
<dbReference type="PANTHER" id="PTHR35186">
    <property type="entry name" value="ANK_REP_REGION DOMAIN-CONTAINING PROTEIN"/>
    <property type="match status" value="1"/>
</dbReference>
<keyword evidence="1" id="KW-0732">Signal</keyword>
<proteinExistence type="predicted"/>
<reference evidence="3 4" key="1">
    <citation type="submission" date="2020-01" db="EMBL/GenBank/DDBJ databases">
        <authorList>
            <consortium name="DOE Joint Genome Institute"/>
            <person name="Haridas S."/>
            <person name="Albert R."/>
            <person name="Binder M."/>
            <person name="Bloem J."/>
            <person name="Labutti K."/>
            <person name="Salamov A."/>
            <person name="Andreopoulos B."/>
            <person name="Baker S.E."/>
            <person name="Barry K."/>
            <person name="Bills G."/>
            <person name="Bluhm B.H."/>
            <person name="Cannon C."/>
            <person name="Castanera R."/>
            <person name="Culley D.E."/>
            <person name="Daum C."/>
            <person name="Ezra D."/>
            <person name="Gonzalez J.B."/>
            <person name="Henrissat B."/>
            <person name="Kuo A."/>
            <person name="Liang C."/>
            <person name="Lipzen A."/>
            <person name="Lutzoni F."/>
            <person name="Magnuson J."/>
            <person name="Mondo S."/>
            <person name="Nolan M."/>
            <person name="Ohm R."/>
            <person name="Pangilinan J."/>
            <person name="Park H.-J.H."/>
            <person name="Ramirez L."/>
            <person name="Alfaro M."/>
            <person name="Sun H."/>
            <person name="Tritt A."/>
            <person name="Yoshinaga Y."/>
            <person name="Zwiers L.-H.L."/>
            <person name="Turgeon B.G."/>
            <person name="Goodwin S.B."/>
            <person name="Spatafora J.W."/>
            <person name="Crous P.W."/>
            <person name="Grigoriev I.V."/>
        </authorList>
    </citation>
    <scope>NUCLEOTIDE SEQUENCE [LARGE SCALE GENOMIC DNA]</scope>
    <source>
        <strain evidence="3 4">CBS 611.86</strain>
    </source>
</reference>
<dbReference type="OrthoDB" id="5331891at2759"/>
<feature type="chain" id="PRO_5028836036" description="DUF7580 domain-containing protein" evidence="1">
    <location>
        <begin position="24"/>
        <end position="628"/>
    </location>
</feature>
<comment type="caution">
    <text evidence="3">The sequence shown here is derived from an EMBL/GenBank/DDBJ whole genome shotgun (WGS) entry which is preliminary data.</text>
</comment>
<gene>
    <name evidence="3" type="ORF">BDV95DRAFT_632374</name>
</gene>
<accession>A0A7C8M005</accession>
<sequence length="628" mass="70487">MSGLEVPSLVFGVLPLVIEAVKAYSTVSASFHTFRHYSKEVKTIHRQLKVHHGIFLNECRLLLRLVEDEKGVEEMLDDTNDQRWTSKKLNDKLNGFLKESFELCLSIIEASKETVDEMDEEMSKFDVLTAQKDKDESIKATIRRLRNAVRITFDKSKYEQSLANLRDRNFELSTLRAHIGAFQPKTCSDLSCVGGKALPSRIDAIKSTSQKLHEALAGAWCCGDLKHGGHYAKLCLDAEVQNEVRLDLAISCQETCQTPNERSIPEPPIWLYVQSVSIETTAYVDVTHTATPNSKRKAMIDEPAIATEAQKNNTSSGLAQLVACKKKKKPRKQVRFSTPDHEDTVAYIGKSIDEVSVAIATTVAQQTTSSIDLCKTKNICHYLKQNLQICGKSLNRHCVGYLESPMMYRHIFYLQEKEIPTNLKQKDPAQTLIFSICDVLGQGVDDTMTVVDQLKLAHKAALATLQFNGTPWLSQRWRLRDLSYFGTSIIFNEESLKTLHLSSQIASTTIPAMTAMEGVEGAVEEVSEEEYFGINNTTLFFLGVALLEIAHWKSLENLKLPKDPNEILTARRLASRPTPLGPKYQEIARKCLQCNFGFGTDLNKKELQAAVYGDVVCQLERMIESLSI</sequence>
<dbReference type="AlphaFoldDB" id="A0A7C8M005"/>
<feature type="domain" description="DUF7580" evidence="2">
    <location>
        <begin position="366"/>
        <end position="623"/>
    </location>
</feature>
<keyword evidence="4" id="KW-1185">Reference proteome</keyword>
<dbReference type="Proteomes" id="UP000481861">
    <property type="component" value="Unassembled WGS sequence"/>
</dbReference>